<comment type="cofactor">
    <cofactor evidence="11">
        <name>Mg(2+)</name>
        <dbReference type="ChEBI" id="CHEBI:18420"/>
    </cofactor>
    <cofactor evidence="11">
        <name>Mn(2+)</name>
        <dbReference type="ChEBI" id="CHEBI:29035"/>
    </cofactor>
    <text evidence="11">Magnesium. Can also use manganese.</text>
</comment>
<evidence type="ECO:0000256" key="11">
    <source>
        <dbReference type="PIRSR" id="PIRSR006268-2"/>
    </source>
</evidence>
<comment type="subcellular location">
    <subcellularLocation>
        <location evidence="12">Cell inner membrane</location>
        <topology evidence="12">Lipid-anchor</topology>
        <orientation evidence="12">Periplasmic side</orientation>
    </subcellularLocation>
</comment>
<gene>
    <name evidence="13" type="ORF">SAMN02745883_01061</name>
</gene>
<evidence type="ECO:0000313" key="14">
    <source>
        <dbReference type="Proteomes" id="UP000184082"/>
    </source>
</evidence>
<dbReference type="EMBL" id="FRAJ01000007">
    <property type="protein sequence ID" value="SHK01658.1"/>
    <property type="molecule type" value="Genomic_DNA"/>
</dbReference>
<sequence>MKNYNKYKKNFMILLSIFLTLIIFSSCTINKINSNIQLTSRTGFFLGTVVTIKLYDNKNTENILDLAFDKIKEIEKKMTINAENSEVIKINSFAGKNFVKVSNDTFYVIKKGKSYSQLSKGRFDISIGPIVKLWNIGTENARVPSQSEINSKLDLVNYNDIILDESKKSIMLKKEGMILDLGGIAKGYAADTIVEILKKHNIKSAIIDLGGNIFAYGNKPDGSKWNIAIQNPFSSRGNYIGIVSVKNKAVVTSGIYERFLEKNGKRYHHILDPKTGYPVENNLASVSIIADKSIDADSLSTSAFALGLEKGLDFIEHIKNTEAIFVTKNSKIYITSGLKNNFKLSNNEFNLMN</sequence>
<dbReference type="Proteomes" id="UP000184082">
    <property type="component" value="Unassembled WGS sequence"/>
</dbReference>
<organism evidence="13 14">
    <name type="scientific">Caminicella sporogenes DSM 14501</name>
    <dbReference type="NCBI Taxonomy" id="1121266"/>
    <lineage>
        <taxon>Bacteria</taxon>
        <taxon>Bacillati</taxon>
        <taxon>Bacillota</taxon>
        <taxon>Clostridia</taxon>
        <taxon>Peptostreptococcales</taxon>
        <taxon>Caminicellaceae</taxon>
        <taxon>Caminicella</taxon>
    </lineage>
</organism>
<dbReference type="GO" id="GO:0046872">
    <property type="term" value="F:metal ion binding"/>
    <property type="evidence" value="ECO:0007669"/>
    <property type="project" value="UniProtKB-UniRule"/>
</dbReference>
<keyword evidence="4 10" id="KW-0808">Transferase</keyword>
<evidence type="ECO:0000256" key="10">
    <source>
        <dbReference type="PIRNR" id="PIRNR006268"/>
    </source>
</evidence>
<dbReference type="AlphaFoldDB" id="A0A1M6P167"/>
<protein>
    <recommendedName>
        <fullName evidence="2 10">FAD:protein FMN transferase</fullName>
        <ecNumber evidence="1 10">2.7.1.180</ecNumber>
    </recommendedName>
    <alternativeName>
        <fullName evidence="8 10">Flavin transferase</fullName>
    </alternativeName>
</protein>
<dbReference type="SUPFAM" id="SSF143631">
    <property type="entry name" value="ApbE-like"/>
    <property type="match status" value="1"/>
</dbReference>
<evidence type="ECO:0000256" key="7">
    <source>
        <dbReference type="ARBA" id="ARBA00022842"/>
    </source>
</evidence>
<name>A0A1M6P167_9FIRM</name>
<dbReference type="InterPro" id="IPR024932">
    <property type="entry name" value="ApbE"/>
</dbReference>
<dbReference type="Pfam" id="PF02424">
    <property type="entry name" value="ApbE"/>
    <property type="match status" value="1"/>
</dbReference>
<comment type="similarity">
    <text evidence="10 12">Belongs to the ApbE family.</text>
</comment>
<feature type="binding site" evidence="11">
    <location>
        <position position="297"/>
    </location>
    <ligand>
        <name>Mg(2+)</name>
        <dbReference type="ChEBI" id="CHEBI:18420"/>
    </ligand>
</feature>
<keyword evidence="7 10" id="KW-0460">Magnesium</keyword>
<comment type="function">
    <text evidence="12">Flavin transferase that catalyzes the transfer of the FMN moiety of FAD and its covalent binding to the hydroxyl group of a threonine residue in a target flavoprotein.</text>
</comment>
<evidence type="ECO:0000256" key="3">
    <source>
        <dbReference type="ARBA" id="ARBA00022630"/>
    </source>
</evidence>
<dbReference type="PROSITE" id="PS51257">
    <property type="entry name" value="PROKAR_LIPOPROTEIN"/>
    <property type="match status" value="1"/>
</dbReference>
<evidence type="ECO:0000256" key="6">
    <source>
        <dbReference type="ARBA" id="ARBA00022827"/>
    </source>
</evidence>
<comment type="catalytic activity">
    <reaction evidence="9 10 12">
        <text>L-threonyl-[protein] + FAD = FMN-L-threonyl-[protein] + AMP + H(+)</text>
        <dbReference type="Rhea" id="RHEA:36847"/>
        <dbReference type="Rhea" id="RHEA-COMP:11060"/>
        <dbReference type="Rhea" id="RHEA-COMP:11061"/>
        <dbReference type="ChEBI" id="CHEBI:15378"/>
        <dbReference type="ChEBI" id="CHEBI:30013"/>
        <dbReference type="ChEBI" id="CHEBI:57692"/>
        <dbReference type="ChEBI" id="CHEBI:74257"/>
        <dbReference type="ChEBI" id="CHEBI:456215"/>
        <dbReference type="EC" id="2.7.1.180"/>
    </reaction>
</comment>
<dbReference type="RefSeq" id="WP_072966348.1">
    <property type="nucleotide sequence ID" value="NZ_FRAJ01000007.1"/>
</dbReference>
<keyword evidence="6 10" id="KW-0274">FAD</keyword>
<dbReference type="EC" id="2.7.1.180" evidence="1 10"/>
<evidence type="ECO:0000256" key="8">
    <source>
        <dbReference type="ARBA" id="ARBA00031306"/>
    </source>
</evidence>
<dbReference type="GO" id="GO:0005886">
    <property type="term" value="C:plasma membrane"/>
    <property type="evidence" value="ECO:0007669"/>
    <property type="project" value="UniProtKB-SubCell"/>
</dbReference>
<evidence type="ECO:0000256" key="12">
    <source>
        <dbReference type="RuleBase" id="RU363002"/>
    </source>
</evidence>
<dbReference type="GO" id="GO:0016740">
    <property type="term" value="F:transferase activity"/>
    <property type="evidence" value="ECO:0007669"/>
    <property type="project" value="UniProtKB-UniRule"/>
</dbReference>
<evidence type="ECO:0000313" key="13">
    <source>
        <dbReference type="EMBL" id="SHK01658.1"/>
    </source>
</evidence>
<dbReference type="InterPro" id="IPR003374">
    <property type="entry name" value="ApbE-like_sf"/>
</dbReference>
<feature type="binding site" evidence="11">
    <location>
        <position position="301"/>
    </location>
    <ligand>
        <name>Mg(2+)</name>
        <dbReference type="ChEBI" id="CHEBI:18420"/>
    </ligand>
</feature>
<reference evidence="13 14" key="1">
    <citation type="submission" date="2016-11" db="EMBL/GenBank/DDBJ databases">
        <authorList>
            <person name="Jaros S."/>
            <person name="Januszkiewicz K."/>
            <person name="Wedrychowicz H."/>
        </authorList>
    </citation>
    <scope>NUCLEOTIDE SEQUENCE [LARGE SCALE GENOMIC DNA]</scope>
    <source>
        <strain evidence="13 14">DSM 14501</strain>
    </source>
</reference>
<evidence type="ECO:0000256" key="5">
    <source>
        <dbReference type="ARBA" id="ARBA00022723"/>
    </source>
</evidence>
<dbReference type="Gene3D" id="3.10.520.10">
    <property type="entry name" value="ApbE-like domains"/>
    <property type="match status" value="1"/>
</dbReference>
<evidence type="ECO:0000256" key="9">
    <source>
        <dbReference type="ARBA" id="ARBA00048540"/>
    </source>
</evidence>
<keyword evidence="12" id="KW-0472">Membrane</keyword>
<dbReference type="PANTHER" id="PTHR30040">
    <property type="entry name" value="THIAMINE BIOSYNTHESIS LIPOPROTEIN APBE"/>
    <property type="match status" value="1"/>
</dbReference>
<keyword evidence="3 10" id="KW-0285">Flavoprotein</keyword>
<accession>A0A1M6P167</accession>
<evidence type="ECO:0000256" key="1">
    <source>
        <dbReference type="ARBA" id="ARBA00011955"/>
    </source>
</evidence>
<evidence type="ECO:0000256" key="2">
    <source>
        <dbReference type="ARBA" id="ARBA00016337"/>
    </source>
</evidence>
<dbReference type="PANTHER" id="PTHR30040:SF2">
    <property type="entry name" value="FAD:PROTEIN FMN TRANSFERASE"/>
    <property type="match status" value="1"/>
</dbReference>
<dbReference type="PIRSF" id="PIRSF006268">
    <property type="entry name" value="ApbE"/>
    <property type="match status" value="1"/>
</dbReference>
<feature type="binding site" evidence="11">
    <location>
        <position position="183"/>
    </location>
    <ligand>
        <name>Mg(2+)</name>
        <dbReference type="ChEBI" id="CHEBI:18420"/>
    </ligand>
</feature>
<dbReference type="STRING" id="1121266.SAMN02745883_01061"/>
<keyword evidence="12" id="KW-0997">Cell inner membrane</keyword>
<proteinExistence type="inferred from homology"/>
<keyword evidence="12 13" id="KW-0449">Lipoprotein</keyword>
<keyword evidence="5 10" id="KW-0479">Metal-binding</keyword>
<evidence type="ECO:0000256" key="4">
    <source>
        <dbReference type="ARBA" id="ARBA00022679"/>
    </source>
</evidence>
<keyword evidence="14" id="KW-1185">Reference proteome</keyword>
<keyword evidence="12" id="KW-1003">Cell membrane</keyword>